<keyword evidence="8" id="KW-1185">Reference proteome</keyword>
<organism evidence="7 8">
    <name type="scientific">Marinibaculum pumilum</name>
    <dbReference type="NCBI Taxonomy" id="1766165"/>
    <lineage>
        <taxon>Bacteria</taxon>
        <taxon>Pseudomonadati</taxon>
        <taxon>Pseudomonadota</taxon>
        <taxon>Alphaproteobacteria</taxon>
        <taxon>Rhodospirillales</taxon>
        <taxon>Rhodospirillaceae</taxon>
        <taxon>Marinibaculum</taxon>
    </lineage>
</organism>
<accession>A0ABV7KVY6</accession>
<sequence>MSMLTRILGTRPALVPTLFTIPTLIVLIGLGTWQVDRLQWKNALLDRIHERISGPAVPLPPGELPLDDWEYRRVSVTGSYLPEREFHLLATSLRGNAGYQVITPFRRADGGGILLVNRGWIPTERKAPADRPGSMPPEGETTATGIVRIPWAQGTFVADNDPDRNLWFWPDLAGMGDQIGQPVAPYMVELVAREDPEAVFPMGGQTRVNIANNHLEYALTWYGFAVALVVIYILWHRRLARETERGGPE</sequence>
<name>A0ABV7KVY6_9PROT</name>
<protein>
    <recommendedName>
        <fullName evidence="6">SURF1-like protein</fullName>
    </recommendedName>
</protein>
<comment type="subcellular location">
    <subcellularLocation>
        <location evidence="6">Cell membrane</location>
        <topology evidence="6">Multi-pass membrane protein</topology>
    </subcellularLocation>
    <subcellularLocation>
        <location evidence="1">Membrane</location>
    </subcellularLocation>
</comment>
<dbReference type="PROSITE" id="PS50895">
    <property type="entry name" value="SURF1"/>
    <property type="match status" value="1"/>
</dbReference>
<evidence type="ECO:0000256" key="4">
    <source>
        <dbReference type="ARBA" id="ARBA00022989"/>
    </source>
</evidence>
<evidence type="ECO:0000256" key="1">
    <source>
        <dbReference type="ARBA" id="ARBA00004370"/>
    </source>
</evidence>
<comment type="similarity">
    <text evidence="2 6">Belongs to the SURF1 family.</text>
</comment>
<dbReference type="CDD" id="cd06662">
    <property type="entry name" value="SURF1"/>
    <property type="match status" value="1"/>
</dbReference>
<evidence type="ECO:0000313" key="8">
    <source>
        <dbReference type="Proteomes" id="UP001595528"/>
    </source>
</evidence>
<evidence type="ECO:0000256" key="5">
    <source>
        <dbReference type="ARBA" id="ARBA00023136"/>
    </source>
</evidence>
<proteinExistence type="inferred from homology"/>
<dbReference type="PANTHER" id="PTHR23427:SF2">
    <property type="entry name" value="SURFEIT LOCUS PROTEIN 1"/>
    <property type="match status" value="1"/>
</dbReference>
<dbReference type="InterPro" id="IPR002994">
    <property type="entry name" value="Surf1/Shy1"/>
</dbReference>
<dbReference type="Pfam" id="PF02104">
    <property type="entry name" value="SURF1"/>
    <property type="match status" value="1"/>
</dbReference>
<dbReference type="PANTHER" id="PTHR23427">
    <property type="entry name" value="SURFEIT LOCUS PROTEIN"/>
    <property type="match status" value="1"/>
</dbReference>
<feature type="transmembrane region" description="Helical" evidence="6">
    <location>
        <begin position="217"/>
        <end position="235"/>
    </location>
</feature>
<dbReference type="InterPro" id="IPR045214">
    <property type="entry name" value="Surf1/Surf4"/>
</dbReference>
<dbReference type="RefSeq" id="WP_379898509.1">
    <property type="nucleotide sequence ID" value="NZ_JBHRTR010000013.1"/>
</dbReference>
<evidence type="ECO:0000256" key="6">
    <source>
        <dbReference type="RuleBase" id="RU363076"/>
    </source>
</evidence>
<keyword evidence="6" id="KW-1003">Cell membrane</keyword>
<keyword evidence="3 6" id="KW-0812">Transmembrane</keyword>
<evidence type="ECO:0000313" key="7">
    <source>
        <dbReference type="EMBL" id="MFC3226495.1"/>
    </source>
</evidence>
<evidence type="ECO:0000256" key="2">
    <source>
        <dbReference type="ARBA" id="ARBA00007165"/>
    </source>
</evidence>
<keyword evidence="4 6" id="KW-1133">Transmembrane helix</keyword>
<comment type="caution">
    <text evidence="7">The sequence shown here is derived from an EMBL/GenBank/DDBJ whole genome shotgun (WGS) entry which is preliminary data.</text>
</comment>
<evidence type="ECO:0000256" key="3">
    <source>
        <dbReference type="ARBA" id="ARBA00022692"/>
    </source>
</evidence>
<feature type="transmembrane region" description="Helical" evidence="6">
    <location>
        <begin position="12"/>
        <end position="33"/>
    </location>
</feature>
<gene>
    <name evidence="7" type="ORF">ACFOGJ_04595</name>
</gene>
<dbReference type="Proteomes" id="UP001595528">
    <property type="component" value="Unassembled WGS sequence"/>
</dbReference>
<dbReference type="EMBL" id="JBHRTR010000013">
    <property type="protein sequence ID" value="MFC3226495.1"/>
    <property type="molecule type" value="Genomic_DNA"/>
</dbReference>
<keyword evidence="5 6" id="KW-0472">Membrane</keyword>
<reference evidence="8" key="1">
    <citation type="journal article" date="2019" name="Int. J. Syst. Evol. Microbiol.">
        <title>The Global Catalogue of Microorganisms (GCM) 10K type strain sequencing project: providing services to taxonomists for standard genome sequencing and annotation.</title>
        <authorList>
            <consortium name="The Broad Institute Genomics Platform"/>
            <consortium name="The Broad Institute Genome Sequencing Center for Infectious Disease"/>
            <person name="Wu L."/>
            <person name="Ma J."/>
        </authorList>
    </citation>
    <scope>NUCLEOTIDE SEQUENCE [LARGE SCALE GENOMIC DNA]</scope>
    <source>
        <strain evidence="8">KCTC 42964</strain>
    </source>
</reference>